<feature type="transmembrane region" description="Helical" evidence="1">
    <location>
        <begin position="138"/>
        <end position="158"/>
    </location>
</feature>
<dbReference type="PANTHER" id="PTHR33829:SF1">
    <property type="entry name" value="TRANSMEMBRANE PROTEIN"/>
    <property type="match status" value="1"/>
</dbReference>
<reference evidence="3 4" key="1">
    <citation type="journal article" date="2024" name="G3 (Bethesda)">
        <title>Genome assembly of Hibiscus sabdariffa L. provides insights into metabolisms of medicinal natural products.</title>
        <authorList>
            <person name="Kim T."/>
        </authorList>
    </citation>
    <scope>NUCLEOTIDE SEQUENCE [LARGE SCALE GENOMIC DNA]</scope>
    <source>
        <strain evidence="3">TK-2024</strain>
        <tissue evidence="3">Old leaves</tissue>
    </source>
</reference>
<name>A0ABR2CFL7_9ROSI</name>
<feature type="transmembrane region" description="Helical" evidence="1">
    <location>
        <begin position="29"/>
        <end position="49"/>
    </location>
</feature>
<dbReference type="InterPro" id="IPR056635">
    <property type="entry name" value="DUF7733"/>
</dbReference>
<keyword evidence="1" id="KW-1133">Transmembrane helix</keyword>
<evidence type="ECO:0000259" key="2">
    <source>
        <dbReference type="Pfam" id="PF24867"/>
    </source>
</evidence>
<dbReference type="Pfam" id="PF24867">
    <property type="entry name" value="DUF7733"/>
    <property type="match status" value="1"/>
</dbReference>
<sequence length="169" mass="19263">MYLLLKVAFPRPPSSTKHSTVFDPKNKILRLYVTAGAIIGLFLPVAYIFHGILEGDSRGIKAAAPHVFLLASQVFMEGVASSDRFSIPVRVYVPVFYNSRRIFTLVEWMRSEFSKAEKEYATSGNRVYVGRVLASSNMAFWCFNLFGFLLPVYLPKAFKMYYSESKFKD</sequence>
<keyword evidence="4" id="KW-1185">Reference proteome</keyword>
<evidence type="ECO:0000256" key="1">
    <source>
        <dbReference type="SAM" id="Phobius"/>
    </source>
</evidence>
<proteinExistence type="predicted"/>
<evidence type="ECO:0000313" key="4">
    <source>
        <dbReference type="Proteomes" id="UP001472677"/>
    </source>
</evidence>
<feature type="domain" description="DUF7733" evidence="2">
    <location>
        <begin position="1"/>
        <end position="162"/>
    </location>
</feature>
<comment type="caution">
    <text evidence="3">The sequence shown here is derived from an EMBL/GenBank/DDBJ whole genome shotgun (WGS) entry which is preliminary data.</text>
</comment>
<accession>A0ABR2CFL7</accession>
<dbReference type="EMBL" id="JBBPBM010000053">
    <property type="protein sequence ID" value="KAK8518320.1"/>
    <property type="molecule type" value="Genomic_DNA"/>
</dbReference>
<protein>
    <recommendedName>
        <fullName evidence="2">DUF7733 domain-containing protein</fullName>
    </recommendedName>
</protein>
<dbReference type="PANTHER" id="PTHR33829">
    <property type="entry name" value="OSJNBA0044M19.10 PROTEIN"/>
    <property type="match status" value="1"/>
</dbReference>
<gene>
    <name evidence="3" type="ORF">V6N12_017471</name>
</gene>
<keyword evidence="1" id="KW-0472">Membrane</keyword>
<evidence type="ECO:0000313" key="3">
    <source>
        <dbReference type="EMBL" id="KAK8518320.1"/>
    </source>
</evidence>
<organism evidence="3 4">
    <name type="scientific">Hibiscus sabdariffa</name>
    <name type="common">roselle</name>
    <dbReference type="NCBI Taxonomy" id="183260"/>
    <lineage>
        <taxon>Eukaryota</taxon>
        <taxon>Viridiplantae</taxon>
        <taxon>Streptophyta</taxon>
        <taxon>Embryophyta</taxon>
        <taxon>Tracheophyta</taxon>
        <taxon>Spermatophyta</taxon>
        <taxon>Magnoliopsida</taxon>
        <taxon>eudicotyledons</taxon>
        <taxon>Gunneridae</taxon>
        <taxon>Pentapetalae</taxon>
        <taxon>rosids</taxon>
        <taxon>malvids</taxon>
        <taxon>Malvales</taxon>
        <taxon>Malvaceae</taxon>
        <taxon>Malvoideae</taxon>
        <taxon>Hibiscus</taxon>
    </lineage>
</organism>
<dbReference type="Proteomes" id="UP001472677">
    <property type="component" value="Unassembled WGS sequence"/>
</dbReference>
<keyword evidence="1" id="KW-0812">Transmembrane</keyword>